<dbReference type="InterPro" id="IPR023170">
    <property type="entry name" value="HhH_base_excis_C"/>
</dbReference>
<dbReference type="Gene3D" id="1.10.1670.10">
    <property type="entry name" value="Helix-hairpin-Helix base-excision DNA repair enzymes (C-terminal)"/>
    <property type="match status" value="1"/>
</dbReference>
<dbReference type="AlphaFoldDB" id="A0A533Q699"/>
<reference evidence="1 2" key="1">
    <citation type="submission" date="2019-04" db="EMBL/GenBank/DDBJ databases">
        <title>Genome of a novel bacterium Candidatus Jettenia ecosi reconstructed from metagenome of an anammox bioreactor.</title>
        <authorList>
            <person name="Mardanov A.V."/>
            <person name="Beletsky A.V."/>
            <person name="Ravin N.V."/>
            <person name="Botchkova E.A."/>
            <person name="Litti Y.V."/>
            <person name="Nozhevnikova A.N."/>
        </authorList>
    </citation>
    <scope>NUCLEOTIDE SEQUENCE [LARGE SCALE GENOMIC DNA]</scope>
    <source>
        <strain evidence="1">J2</strain>
    </source>
</reference>
<dbReference type="InterPro" id="IPR011257">
    <property type="entry name" value="DNA_glycosylase"/>
</dbReference>
<proteinExistence type="predicted"/>
<dbReference type="SUPFAM" id="SSF48150">
    <property type="entry name" value="DNA-glycosylase"/>
    <property type="match status" value="1"/>
</dbReference>
<dbReference type="EMBL" id="SULG01000141">
    <property type="protein sequence ID" value="TLD40045.1"/>
    <property type="molecule type" value="Genomic_DNA"/>
</dbReference>
<sequence length="51" mass="5820">MASVLLSNVFQKPAIAVDTHILQFSYHLELDKSSDSDKTEQALYKIIPREK</sequence>
<accession>A0A533Q699</accession>
<name>A0A533Q699_9BACT</name>
<organism evidence="1 2">
    <name type="scientific">Candidatus Jettenia ecosi</name>
    <dbReference type="NCBI Taxonomy" id="2494326"/>
    <lineage>
        <taxon>Bacteria</taxon>
        <taxon>Pseudomonadati</taxon>
        <taxon>Planctomycetota</taxon>
        <taxon>Candidatus Brocadiia</taxon>
        <taxon>Candidatus Brocadiales</taxon>
        <taxon>Candidatus Brocadiaceae</taxon>
        <taxon>Candidatus Jettenia</taxon>
    </lineage>
</organism>
<evidence type="ECO:0000313" key="2">
    <source>
        <dbReference type="Proteomes" id="UP000319783"/>
    </source>
</evidence>
<dbReference type="Gene3D" id="1.10.340.30">
    <property type="entry name" value="Hypothetical protein, domain 2"/>
    <property type="match status" value="1"/>
</dbReference>
<gene>
    <name evidence="1" type="ORF">JETT_3699</name>
</gene>
<evidence type="ECO:0008006" key="3">
    <source>
        <dbReference type="Google" id="ProtNLM"/>
    </source>
</evidence>
<protein>
    <recommendedName>
        <fullName evidence="3">Endonuclease III</fullName>
    </recommendedName>
</protein>
<dbReference type="GO" id="GO:0003824">
    <property type="term" value="F:catalytic activity"/>
    <property type="evidence" value="ECO:0007669"/>
    <property type="project" value="InterPro"/>
</dbReference>
<dbReference type="GO" id="GO:0006281">
    <property type="term" value="P:DNA repair"/>
    <property type="evidence" value="ECO:0007669"/>
    <property type="project" value="InterPro"/>
</dbReference>
<evidence type="ECO:0000313" key="1">
    <source>
        <dbReference type="EMBL" id="TLD40045.1"/>
    </source>
</evidence>
<comment type="caution">
    <text evidence="1">The sequence shown here is derived from an EMBL/GenBank/DDBJ whole genome shotgun (WGS) entry which is preliminary data.</text>
</comment>
<dbReference type="Proteomes" id="UP000319783">
    <property type="component" value="Unassembled WGS sequence"/>
</dbReference>